<evidence type="ECO:0000313" key="2">
    <source>
        <dbReference type="Proteomes" id="UP000827872"/>
    </source>
</evidence>
<organism evidence="1 2">
    <name type="scientific">Sphaerodactylus townsendi</name>
    <dbReference type="NCBI Taxonomy" id="933632"/>
    <lineage>
        <taxon>Eukaryota</taxon>
        <taxon>Metazoa</taxon>
        <taxon>Chordata</taxon>
        <taxon>Craniata</taxon>
        <taxon>Vertebrata</taxon>
        <taxon>Euteleostomi</taxon>
        <taxon>Lepidosauria</taxon>
        <taxon>Squamata</taxon>
        <taxon>Bifurcata</taxon>
        <taxon>Gekkota</taxon>
        <taxon>Sphaerodactylidae</taxon>
        <taxon>Sphaerodactylus</taxon>
    </lineage>
</organism>
<protein>
    <submittedName>
        <fullName evidence="1">Uncharacterized protein</fullName>
    </submittedName>
</protein>
<gene>
    <name evidence="1" type="ORF">K3G42_015057</name>
</gene>
<evidence type="ECO:0000313" key="1">
    <source>
        <dbReference type="EMBL" id="KAH7997367.1"/>
    </source>
</evidence>
<keyword evidence="2" id="KW-1185">Reference proteome</keyword>
<reference evidence="1" key="1">
    <citation type="submission" date="2021-08" db="EMBL/GenBank/DDBJ databases">
        <title>The first chromosome-level gecko genome reveals the dynamic sex chromosomes of Neotropical dwarf geckos (Sphaerodactylidae: Sphaerodactylus).</title>
        <authorList>
            <person name="Pinto B.J."/>
            <person name="Keating S.E."/>
            <person name="Gamble T."/>
        </authorList>
    </citation>
    <scope>NUCLEOTIDE SEQUENCE</scope>
    <source>
        <strain evidence="1">TG3544</strain>
    </source>
</reference>
<accession>A0ACB8EWP8</accession>
<dbReference type="EMBL" id="CM037628">
    <property type="protein sequence ID" value="KAH7997367.1"/>
    <property type="molecule type" value="Genomic_DNA"/>
</dbReference>
<sequence>MPQPRIHEGRPLPALPSAPSPSGQFSAFSCPVPGPTASSFVTHSHMPHLFSTAPFPPPLSSSLGAAGCIGVVFKTFKAFICLKLFGFRLRPPTRTVRDLNIVPL</sequence>
<dbReference type="Proteomes" id="UP000827872">
    <property type="component" value="Linkage Group LG15"/>
</dbReference>
<comment type="caution">
    <text evidence="1">The sequence shown here is derived from an EMBL/GenBank/DDBJ whole genome shotgun (WGS) entry which is preliminary data.</text>
</comment>
<proteinExistence type="predicted"/>
<name>A0ACB8EWP8_9SAUR</name>